<comment type="caution">
    <text evidence="1">The sequence shown here is derived from an EMBL/GenBank/DDBJ whole genome shotgun (WGS) entry which is preliminary data.</text>
</comment>
<dbReference type="Proteomes" id="UP000710849">
    <property type="component" value="Unassembled WGS sequence"/>
</dbReference>
<dbReference type="AlphaFoldDB" id="A0A9P5IRB4"/>
<dbReference type="RefSeq" id="XP_038733476.1">
    <property type="nucleotide sequence ID" value="XM_038876139.1"/>
</dbReference>
<reference evidence="1 2" key="1">
    <citation type="journal article" date="2020" name="Genome Biol. Evol.">
        <title>Comparative genomics of Sclerotiniaceae.</title>
        <authorList>
            <person name="Valero Jimenez C.A."/>
            <person name="Steentjes M."/>
            <person name="Scholten O.E."/>
            <person name="Van Kan J.A.L."/>
        </authorList>
    </citation>
    <scope>NUCLEOTIDE SEQUENCE [LARGE SCALE GENOMIC DNA]</scope>
    <source>
        <strain evidence="1 2">MUCL 94</strain>
    </source>
</reference>
<keyword evidence="2" id="KW-1185">Reference proteome</keyword>
<evidence type="ECO:0000313" key="1">
    <source>
        <dbReference type="EMBL" id="KAF7944994.1"/>
    </source>
</evidence>
<evidence type="ECO:0000313" key="2">
    <source>
        <dbReference type="Proteomes" id="UP000710849"/>
    </source>
</evidence>
<protein>
    <submittedName>
        <fullName evidence="1">Uncharacterized protein</fullName>
    </submittedName>
</protein>
<name>A0A9P5IRB4_9HELO</name>
<dbReference type="GeneID" id="62149216"/>
<proteinExistence type="predicted"/>
<organism evidence="1 2">
    <name type="scientific">Botrytis byssoidea</name>
    <dbReference type="NCBI Taxonomy" id="139641"/>
    <lineage>
        <taxon>Eukaryota</taxon>
        <taxon>Fungi</taxon>
        <taxon>Dikarya</taxon>
        <taxon>Ascomycota</taxon>
        <taxon>Pezizomycotina</taxon>
        <taxon>Leotiomycetes</taxon>
        <taxon>Helotiales</taxon>
        <taxon>Sclerotiniaceae</taxon>
        <taxon>Botrytis</taxon>
    </lineage>
</organism>
<accession>A0A9P5IRB4</accession>
<gene>
    <name evidence="1" type="ORF">EAE97_005627</name>
</gene>
<dbReference type="EMBL" id="RCSW01000009">
    <property type="protein sequence ID" value="KAF7944994.1"/>
    <property type="molecule type" value="Genomic_DNA"/>
</dbReference>
<sequence length="223" mass="25757">MPRFINFQIDWPIHAKLNNDILDQSAHGKNETPKDCTCDLCYEQFCITSVDEEYAADLSSNVPTSKILVRPQLCDDRSKVIADRREIPKVEGCECEDCRCNIHQFQLFWKAHQQLIKKHSKLMDDSYSTLKLSQQLEELQFLKQRHDEFRDRLSDAGIHPRYPKCGNVDDLSLVSSEGWCFTASQCRIERTEQGLECCTGRMSENGVTQSLIRDFSVSTQSRL</sequence>